<sequence>MSKQIQKLLASQNLASGMKVIAIVGFTDSYTPMGPQQADWIKLNFDKAVAKVRRTGEEVSLPVNQVKVSDHLLRLEHLELTGKDFVVHSGNFGEELESNGLTLVIAETEAKSDSAKEMVYREKVKTINRILEKIDLGRTLNHQATQELEHTFEAIRNEKVNLDTVNRQVDVILADHGLEVLKLISLLEQNDNAYQHSIELGAMFHSMYFDYIARIGVHPSGLSTRREVFLGAFVHDFGMAKVPKDIYESKDKFDKGSPEWNLIRQHPQEGAKMLEKIGMPPVIVNMALYHHVKFDSSLASSYPEKLLFKNASTESRLLSLLDVFQGLTGRRNYAKTWSPPAAMRFMEALVGSEFEEKSWSVFLGLMGKYPVGSLVRLSSGELAFVVSQSPNDASRPMVVPVVNKAGEELTHNQLILLETELYVEIVGDMQATEVFGDRTLEVFSSIQLA</sequence>
<dbReference type="Proteomes" id="UP000177583">
    <property type="component" value="Unassembled WGS sequence"/>
</dbReference>
<feature type="domain" description="HD-GYP" evidence="1">
    <location>
        <begin position="172"/>
        <end position="378"/>
    </location>
</feature>
<dbReference type="EMBL" id="MFNF01000017">
    <property type="protein sequence ID" value="OGH03376.1"/>
    <property type="molecule type" value="Genomic_DNA"/>
</dbReference>
<gene>
    <name evidence="2" type="ORF">A2557_02515</name>
</gene>
<evidence type="ECO:0000313" key="3">
    <source>
        <dbReference type="Proteomes" id="UP000177583"/>
    </source>
</evidence>
<reference evidence="2 3" key="1">
    <citation type="journal article" date="2016" name="Nat. Commun.">
        <title>Thousands of microbial genomes shed light on interconnected biogeochemical processes in an aquifer system.</title>
        <authorList>
            <person name="Anantharaman K."/>
            <person name="Brown C.T."/>
            <person name="Hug L.A."/>
            <person name="Sharon I."/>
            <person name="Castelle C.J."/>
            <person name="Probst A.J."/>
            <person name="Thomas B.C."/>
            <person name="Singh A."/>
            <person name="Wilkins M.J."/>
            <person name="Karaoz U."/>
            <person name="Brodie E.L."/>
            <person name="Williams K.H."/>
            <person name="Hubbard S.S."/>
            <person name="Banfield J.F."/>
        </authorList>
    </citation>
    <scope>NUCLEOTIDE SEQUENCE [LARGE SCALE GENOMIC DNA]</scope>
</reference>
<comment type="caution">
    <text evidence="2">The sequence shown here is derived from an EMBL/GenBank/DDBJ whole genome shotgun (WGS) entry which is preliminary data.</text>
</comment>
<evidence type="ECO:0000259" key="1">
    <source>
        <dbReference type="PROSITE" id="PS51832"/>
    </source>
</evidence>
<dbReference type="PANTHER" id="PTHR43155:SF2">
    <property type="entry name" value="CYCLIC DI-GMP PHOSPHODIESTERASE PA4108"/>
    <property type="match status" value="1"/>
</dbReference>
<dbReference type="Gene3D" id="1.10.3210.10">
    <property type="entry name" value="Hypothetical protein af1432"/>
    <property type="match status" value="1"/>
</dbReference>
<organism evidence="2 3">
    <name type="scientific">Candidatus Lambdaproteobacteria bacterium RIFOXYD2_FULL_56_26</name>
    <dbReference type="NCBI Taxonomy" id="1817773"/>
    <lineage>
        <taxon>Bacteria</taxon>
        <taxon>Pseudomonadati</taxon>
        <taxon>Pseudomonadota</taxon>
        <taxon>Candidatus Lambdaproteobacteria</taxon>
    </lineage>
</organism>
<dbReference type="PROSITE" id="PS51832">
    <property type="entry name" value="HD_GYP"/>
    <property type="match status" value="1"/>
</dbReference>
<dbReference type="Pfam" id="PF13487">
    <property type="entry name" value="HD_5"/>
    <property type="match status" value="1"/>
</dbReference>
<dbReference type="AlphaFoldDB" id="A0A1F6GYX6"/>
<evidence type="ECO:0000313" key="2">
    <source>
        <dbReference type="EMBL" id="OGH03376.1"/>
    </source>
</evidence>
<dbReference type="InterPro" id="IPR037522">
    <property type="entry name" value="HD_GYP_dom"/>
</dbReference>
<proteinExistence type="predicted"/>
<name>A0A1F6GYX6_9PROT</name>
<accession>A0A1F6GYX6</accession>
<dbReference type="SUPFAM" id="SSF109604">
    <property type="entry name" value="HD-domain/PDEase-like"/>
    <property type="match status" value="1"/>
</dbReference>
<dbReference type="PANTHER" id="PTHR43155">
    <property type="entry name" value="CYCLIC DI-GMP PHOSPHODIESTERASE PA4108-RELATED"/>
    <property type="match status" value="1"/>
</dbReference>
<protein>
    <recommendedName>
        <fullName evidence="1">HD-GYP domain-containing protein</fullName>
    </recommendedName>
</protein>